<comment type="caution">
    <text evidence="2">The sequence shown here is derived from an EMBL/GenBank/DDBJ whole genome shotgun (WGS) entry which is preliminary data.</text>
</comment>
<dbReference type="GO" id="GO:0031146">
    <property type="term" value="P:SCF-dependent proteasomal ubiquitin-dependent protein catabolic process"/>
    <property type="evidence" value="ECO:0007669"/>
    <property type="project" value="TreeGrafter"/>
</dbReference>
<dbReference type="Gene3D" id="3.80.10.10">
    <property type="entry name" value="Ribonuclease Inhibitor"/>
    <property type="match status" value="2"/>
</dbReference>
<dbReference type="PANTHER" id="PTHR13318">
    <property type="entry name" value="PARTNER OF PAIRED, ISOFORM B-RELATED"/>
    <property type="match status" value="1"/>
</dbReference>
<dbReference type="Pfam" id="PF13516">
    <property type="entry name" value="LRR_6"/>
    <property type="match status" value="1"/>
</dbReference>
<dbReference type="AlphaFoldDB" id="A0A699K9G4"/>
<evidence type="ECO:0000259" key="1">
    <source>
        <dbReference type="Pfam" id="PF25372"/>
    </source>
</evidence>
<dbReference type="Pfam" id="PF25372">
    <property type="entry name" value="DUF7885"/>
    <property type="match status" value="1"/>
</dbReference>
<dbReference type="InterPro" id="IPR006553">
    <property type="entry name" value="Leu-rich_rpt_Cys-con_subtyp"/>
</dbReference>
<protein>
    <recommendedName>
        <fullName evidence="1">F-box/LRR-repeat protein 15-like leucin rich repeat domain-containing protein</fullName>
    </recommendedName>
</protein>
<dbReference type="InterPro" id="IPR001611">
    <property type="entry name" value="Leu-rich_rpt"/>
</dbReference>
<reference evidence="2" key="1">
    <citation type="journal article" date="2019" name="Sci. Rep.">
        <title>Draft genome of Tanacetum cinerariifolium, the natural source of mosquito coil.</title>
        <authorList>
            <person name="Yamashiro T."/>
            <person name="Shiraishi A."/>
            <person name="Satake H."/>
            <person name="Nakayama K."/>
        </authorList>
    </citation>
    <scope>NUCLEOTIDE SEQUENCE</scope>
</reference>
<dbReference type="InterPro" id="IPR057207">
    <property type="entry name" value="FBXL15_LRR"/>
</dbReference>
<organism evidence="2">
    <name type="scientific">Tanacetum cinerariifolium</name>
    <name type="common">Dalmatian daisy</name>
    <name type="synonym">Chrysanthemum cinerariifolium</name>
    <dbReference type="NCBI Taxonomy" id="118510"/>
    <lineage>
        <taxon>Eukaryota</taxon>
        <taxon>Viridiplantae</taxon>
        <taxon>Streptophyta</taxon>
        <taxon>Embryophyta</taxon>
        <taxon>Tracheophyta</taxon>
        <taxon>Spermatophyta</taxon>
        <taxon>Magnoliopsida</taxon>
        <taxon>eudicotyledons</taxon>
        <taxon>Gunneridae</taxon>
        <taxon>Pentapetalae</taxon>
        <taxon>asterids</taxon>
        <taxon>campanulids</taxon>
        <taxon>Asterales</taxon>
        <taxon>Asteraceae</taxon>
        <taxon>Asteroideae</taxon>
        <taxon>Anthemideae</taxon>
        <taxon>Anthemidinae</taxon>
        <taxon>Tanacetum</taxon>
    </lineage>
</organism>
<gene>
    <name evidence="2" type="ORF">Tci_649462</name>
</gene>
<dbReference type="EMBL" id="BKCJ010485469">
    <property type="protein sequence ID" value="GFA77490.1"/>
    <property type="molecule type" value="Genomic_DNA"/>
</dbReference>
<sequence length="222" mass="24823">MSPGKCGKLKKNLKRIALAECDRISDDGLRAFAHHPTLKTFDSYNISWEDVVSVASTCMRLKCIGISTRMRSPGANTNFWISDDGMFHLKQLAELGDLDLSKCGVNVTDTDILSVSEISNIRKLDLSWLINVTDTSLFNIASKCSKLEVIKISGCEAITDKGLRAFAHHPTLKTFDSYNISWEDVVSVASTCMRLKCIGISTRMRSKLVNDRYNLLLHRQCN</sequence>
<dbReference type="GO" id="GO:0019005">
    <property type="term" value="C:SCF ubiquitin ligase complex"/>
    <property type="evidence" value="ECO:0007669"/>
    <property type="project" value="TreeGrafter"/>
</dbReference>
<name>A0A699K9G4_TANCI</name>
<dbReference type="SMART" id="SM00367">
    <property type="entry name" value="LRR_CC"/>
    <property type="match status" value="4"/>
</dbReference>
<dbReference type="SUPFAM" id="SSF52047">
    <property type="entry name" value="RNI-like"/>
    <property type="match status" value="1"/>
</dbReference>
<evidence type="ECO:0000313" key="2">
    <source>
        <dbReference type="EMBL" id="GFA77490.1"/>
    </source>
</evidence>
<feature type="domain" description="F-box/LRR-repeat protein 15-like leucin rich repeat" evidence="1">
    <location>
        <begin position="81"/>
        <end position="196"/>
    </location>
</feature>
<accession>A0A699K9G4</accession>
<dbReference type="InterPro" id="IPR032675">
    <property type="entry name" value="LRR_dom_sf"/>
</dbReference>
<proteinExistence type="predicted"/>